<dbReference type="Gene3D" id="3.30.70.2450">
    <property type="match status" value="1"/>
</dbReference>
<dbReference type="NCBIfam" id="NF004829">
    <property type="entry name" value="PRK06183.1-3"/>
    <property type="match status" value="1"/>
</dbReference>
<reference evidence="5" key="1">
    <citation type="submission" date="2019-12" db="EMBL/GenBank/DDBJ databases">
        <title>Mycobacterium spongiae sp. nov.</title>
        <authorList>
            <person name="Stinear T."/>
        </authorList>
    </citation>
    <scope>NUCLEOTIDE SEQUENCE</scope>
    <source>
        <strain evidence="5">FSD4b-SM</strain>
    </source>
</reference>
<dbReference type="PRINTS" id="PR00420">
    <property type="entry name" value="RNGMNOXGNASE"/>
</dbReference>
<dbReference type="GO" id="GO:0071949">
    <property type="term" value="F:FAD binding"/>
    <property type="evidence" value="ECO:0007669"/>
    <property type="project" value="InterPro"/>
</dbReference>
<dbReference type="GO" id="GO:0008688">
    <property type="term" value="F:3-(3-hydroxyphenyl)propionate hydroxylase activity"/>
    <property type="evidence" value="ECO:0007669"/>
    <property type="project" value="TreeGrafter"/>
</dbReference>
<gene>
    <name evidence="5" type="ORF">F6B93_03510</name>
</gene>
<accession>A0A975JV55</accession>
<proteinExistence type="predicted"/>
<keyword evidence="5" id="KW-0378">Hydrolase</keyword>
<evidence type="ECO:0000256" key="1">
    <source>
        <dbReference type="ARBA" id="ARBA00023002"/>
    </source>
</evidence>
<sequence length="857" mass="93843">MNVEFDVAIVGYGPVGALTALQLAEAGLRVVILERDTRPVVLPRAVALDGESVRAFQRLGFGETVAAILQPPREKDEACFTNSKRERLFGLEIPPVGDSGWRDVAFFDQPELEALLRELVGRQERIEVLLGHEVTAIQQDGDGVRVRSVVRPDGAEVELHASWLVGCDGACSFVRRTCGIGWESLGYDQDWLVVDVIAGPQAELPLVTMQVCDPQRIATYLCGKDPYRRWEFQLAEGETREEMLAPEKIRELLDRWLPPEHYEIRRAAVYQFHAATADRWRDGRIFLAGDAAHQTPPFLGQGLNAGFRDAVNLGWKLPLVHRGLCEAGLLETYAGERDAHARELVEWAVAIGKLIETLAAREAGLPDPHPAIDLSAGYGQGRAAPPLRDGVLMTDQAERGLPVGVQLLQPTVRVAGGEPVRLDELLGPGFAVVGRTQADVALGAHARAVLEMLDGRAVGLEGLTAVEGACDPVFDTHAAVVLRPDRYVFGVVDDEYNLDALLIRLAQQLALRRKEGRAVTIEAPEGSTNHDGEVERLWTGADVTHRFVKGGDITFHVVTAGDPSNPVVVFAHGFPESWYAWHHQMTALAAEFHCVAFDLKGYGQSAHPTRHDSNYDYAHCAREWVDLFDALGLDRFVLIAHDRGVVIADHFCAIEGIAGRLQGYVRVQQSGNRPHSEPRPPHEFLRSPEAVPLLESGPLVDMAYGLIERIDGGESLVHTPIADEDIERMRTEVRHPGAAEGMSASFVSAGFDGELEDRMDGLFAAMTMPVLFLQGRYDPGQQPHEYETITCEVPDGRLEFVDAGHFAHLEKPAAVTAAIRGFLGAIEVDTQPPTPARRNTRTPGPSPKDGVAPTHAR</sequence>
<dbReference type="InterPro" id="IPR036188">
    <property type="entry name" value="FAD/NAD-bd_sf"/>
</dbReference>
<dbReference type="SUPFAM" id="SSF51905">
    <property type="entry name" value="FAD/NAD(P)-binding domain"/>
    <property type="match status" value="1"/>
</dbReference>
<keyword evidence="6" id="KW-1185">Reference proteome</keyword>
<dbReference type="GO" id="GO:0016787">
    <property type="term" value="F:hydrolase activity"/>
    <property type="evidence" value="ECO:0007669"/>
    <property type="project" value="UniProtKB-KW"/>
</dbReference>
<dbReference type="PANTHER" id="PTHR43476:SF3">
    <property type="entry name" value="FAD-BINDING MONOOXYGENASE"/>
    <property type="match status" value="1"/>
</dbReference>
<dbReference type="Gene3D" id="3.50.50.60">
    <property type="entry name" value="FAD/NAD(P)-binding domain"/>
    <property type="match status" value="1"/>
</dbReference>
<dbReference type="InterPro" id="IPR002938">
    <property type="entry name" value="FAD-bd"/>
</dbReference>
<dbReference type="GO" id="GO:0019622">
    <property type="term" value="P:3-(3-hydroxy)phenylpropionate catabolic process"/>
    <property type="evidence" value="ECO:0007669"/>
    <property type="project" value="TreeGrafter"/>
</dbReference>
<dbReference type="EMBL" id="CP046600">
    <property type="protein sequence ID" value="QUR66277.1"/>
    <property type="molecule type" value="Genomic_DNA"/>
</dbReference>
<feature type="domain" description="AB hydrolase-1" evidence="3">
    <location>
        <begin position="566"/>
        <end position="812"/>
    </location>
</feature>
<name>A0A975JV55_9MYCO</name>
<feature type="region of interest" description="Disordered" evidence="2">
    <location>
        <begin position="826"/>
        <end position="857"/>
    </location>
</feature>
<evidence type="ECO:0000259" key="3">
    <source>
        <dbReference type="Pfam" id="PF00561"/>
    </source>
</evidence>
<dbReference type="Pfam" id="PF01494">
    <property type="entry name" value="FAD_binding_3"/>
    <property type="match status" value="1"/>
</dbReference>
<dbReference type="Gene3D" id="3.40.50.1820">
    <property type="entry name" value="alpha/beta hydrolase"/>
    <property type="match status" value="1"/>
</dbReference>
<dbReference type="Proteomes" id="UP000682202">
    <property type="component" value="Chromosome"/>
</dbReference>
<dbReference type="SUPFAM" id="SSF53474">
    <property type="entry name" value="alpha/beta-Hydrolases"/>
    <property type="match status" value="1"/>
</dbReference>
<keyword evidence="1" id="KW-0560">Oxidoreductase</keyword>
<dbReference type="InterPro" id="IPR029058">
    <property type="entry name" value="AB_hydrolase_fold"/>
</dbReference>
<evidence type="ECO:0000313" key="6">
    <source>
        <dbReference type="Proteomes" id="UP000682202"/>
    </source>
</evidence>
<dbReference type="PANTHER" id="PTHR43476">
    <property type="entry name" value="3-(3-HYDROXY-PHENYL)PROPIONATE/3-HYDROXYCINNAMIC ACID HYDROXYLASE"/>
    <property type="match status" value="1"/>
</dbReference>
<dbReference type="RefSeq" id="WP_211697760.1">
    <property type="nucleotide sequence ID" value="NZ_CP046600.1"/>
</dbReference>
<dbReference type="InterPro" id="IPR000073">
    <property type="entry name" value="AB_hydrolase_1"/>
</dbReference>
<dbReference type="KEGG" id="mspg:F6B93_03510"/>
<organism evidence="5 6">
    <name type="scientific">Mycobacterium spongiae</name>
    <dbReference type="NCBI Taxonomy" id="886343"/>
    <lineage>
        <taxon>Bacteria</taxon>
        <taxon>Bacillati</taxon>
        <taxon>Actinomycetota</taxon>
        <taxon>Actinomycetes</taxon>
        <taxon>Mycobacteriales</taxon>
        <taxon>Mycobacteriaceae</taxon>
        <taxon>Mycobacterium</taxon>
    </lineage>
</organism>
<dbReference type="AlphaFoldDB" id="A0A975JV55"/>
<protein>
    <submittedName>
        <fullName evidence="5">Alpha/beta fold hydrolase</fullName>
    </submittedName>
</protein>
<evidence type="ECO:0000256" key="2">
    <source>
        <dbReference type="SAM" id="MobiDB-lite"/>
    </source>
</evidence>
<evidence type="ECO:0000313" key="5">
    <source>
        <dbReference type="EMBL" id="QUR66277.1"/>
    </source>
</evidence>
<evidence type="ECO:0000259" key="4">
    <source>
        <dbReference type="Pfam" id="PF01494"/>
    </source>
</evidence>
<dbReference type="InterPro" id="IPR050631">
    <property type="entry name" value="PheA/TfdB_FAD_monoxygenase"/>
</dbReference>
<dbReference type="Pfam" id="PF00561">
    <property type="entry name" value="Abhydrolase_1"/>
    <property type="match status" value="1"/>
</dbReference>
<feature type="domain" description="FAD-binding" evidence="4">
    <location>
        <begin position="5"/>
        <end position="348"/>
    </location>
</feature>